<gene>
    <name evidence="9" type="ORF">RN001_014448</name>
</gene>
<evidence type="ECO:0000256" key="5">
    <source>
        <dbReference type="ARBA" id="ARBA00022807"/>
    </source>
</evidence>
<dbReference type="Pfam" id="PF00112">
    <property type="entry name" value="Peptidase_C1"/>
    <property type="match status" value="2"/>
</dbReference>
<comment type="caution">
    <text evidence="9">The sequence shown here is derived from an EMBL/GenBank/DDBJ whole genome shotgun (WGS) entry which is preliminary data.</text>
</comment>
<accession>A0AAN7PNF8</accession>
<dbReference type="InterPro" id="IPR012599">
    <property type="entry name" value="Propeptide_C1A"/>
</dbReference>
<dbReference type="PROSITE" id="PS00640">
    <property type="entry name" value="THIOL_PROTEASE_ASN"/>
    <property type="match status" value="2"/>
</dbReference>
<dbReference type="GO" id="GO:0006508">
    <property type="term" value="P:proteolysis"/>
    <property type="evidence" value="ECO:0007669"/>
    <property type="project" value="UniProtKB-KW"/>
</dbReference>
<dbReference type="InterPro" id="IPR013128">
    <property type="entry name" value="Peptidase_C1A"/>
</dbReference>
<evidence type="ECO:0000313" key="10">
    <source>
        <dbReference type="Proteomes" id="UP001353858"/>
    </source>
</evidence>
<keyword evidence="4" id="KW-0378">Hydrolase</keyword>
<feature type="domain" description="Peptidase C1A papain C-terminal" evidence="8">
    <location>
        <begin position="353"/>
        <end position="601"/>
    </location>
</feature>
<dbReference type="PRINTS" id="PR00705">
    <property type="entry name" value="PAPAIN"/>
</dbReference>
<dbReference type="InterPro" id="IPR000668">
    <property type="entry name" value="Peptidase_C1A_C"/>
</dbReference>
<feature type="domain" description="Peptidase C1A papain C-terminal" evidence="8">
    <location>
        <begin position="78"/>
        <end position="325"/>
    </location>
</feature>
<reference evidence="10" key="1">
    <citation type="submission" date="2023-01" db="EMBL/GenBank/DDBJ databases">
        <title>Key to firefly adult light organ development and bioluminescence: homeobox transcription factors regulate luciferase expression and transportation to peroxisome.</title>
        <authorList>
            <person name="Fu X."/>
        </authorList>
    </citation>
    <scope>NUCLEOTIDE SEQUENCE [LARGE SCALE GENOMIC DNA]</scope>
</reference>
<comment type="similarity">
    <text evidence="1">Belongs to the peptidase C1 family.</text>
</comment>
<dbReference type="PROSITE" id="PS00139">
    <property type="entry name" value="THIOL_PROTEASE_CYS"/>
    <property type="match status" value="2"/>
</dbReference>
<dbReference type="InterPro" id="IPR038765">
    <property type="entry name" value="Papain-like_cys_pep_sf"/>
</dbReference>
<dbReference type="GO" id="GO:0004197">
    <property type="term" value="F:cysteine-type endopeptidase activity"/>
    <property type="evidence" value="ECO:0007669"/>
    <property type="project" value="InterPro"/>
</dbReference>
<protein>
    <recommendedName>
        <fullName evidence="8">Peptidase C1A papain C-terminal domain-containing protein</fullName>
    </recommendedName>
</protein>
<keyword evidence="7" id="KW-1015">Disulfide bond</keyword>
<dbReference type="InterPro" id="IPR025661">
    <property type="entry name" value="Pept_asp_AS"/>
</dbReference>
<name>A0AAN7PNF8_9COLE</name>
<dbReference type="FunFam" id="3.90.70.10:FF:000031">
    <property type="entry name" value="Cathepsin B"/>
    <property type="match status" value="2"/>
</dbReference>
<dbReference type="PROSITE" id="PS00639">
    <property type="entry name" value="THIOL_PROTEASE_HIS"/>
    <property type="match status" value="2"/>
</dbReference>
<dbReference type="CDD" id="cd02620">
    <property type="entry name" value="Peptidase_C1A_CathepsinB"/>
    <property type="match status" value="2"/>
</dbReference>
<proteinExistence type="inferred from homology"/>
<evidence type="ECO:0000256" key="3">
    <source>
        <dbReference type="ARBA" id="ARBA00022729"/>
    </source>
</evidence>
<dbReference type="AlphaFoldDB" id="A0AAN7PNF8"/>
<evidence type="ECO:0000256" key="7">
    <source>
        <dbReference type="ARBA" id="ARBA00023157"/>
    </source>
</evidence>
<dbReference type="EMBL" id="JARPUR010000007">
    <property type="protein sequence ID" value="KAK4872419.1"/>
    <property type="molecule type" value="Genomic_DNA"/>
</dbReference>
<keyword evidence="5" id="KW-0788">Thiol protease</keyword>
<dbReference type="Proteomes" id="UP001353858">
    <property type="component" value="Unassembled WGS sequence"/>
</dbReference>
<dbReference type="SUPFAM" id="SSF54001">
    <property type="entry name" value="Cysteine proteinases"/>
    <property type="match status" value="2"/>
</dbReference>
<evidence type="ECO:0000259" key="8">
    <source>
        <dbReference type="SMART" id="SM00645"/>
    </source>
</evidence>
<dbReference type="Pfam" id="PF08127">
    <property type="entry name" value="Propeptide_C1"/>
    <property type="match status" value="1"/>
</dbReference>
<keyword evidence="3" id="KW-0732">Signal</keyword>
<dbReference type="Gene3D" id="3.90.70.10">
    <property type="entry name" value="Cysteine proteinases"/>
    <property type="match status" value="2"/>
</dbReference>
<dbReference type="PANTHER" id="PTHR12411">
    <property type="entry name" value="CYSTEINE PROTEASE FAMILY C1-RELATED"/>
    <property type="match status" value="1"/>
</dbReference>
<evidence type="ECO:0000256" key="6">
    <source>
        <dbReference type="ARBA" id="ARBA00023145"/>
    </source>
</evidence>
<keyword evidence="6" id="KW-0865">Zymogen</keyword>
<dbReference type="SMART" id="SM00645">
    <property type="entry name" value="Pept_C1"/>
    <property type="match status" value="2"/>
</dbReference>
<organism evidence="9 10">
    <name type="scientific">Aquatica leii</name>
    <dbReference type="NCBI Taxonomy" id="1421715"/>
    <lineage>
        <taxon>Eukaryota</taxon>
        <taxon>Metazoa</taxon>
        <taxon>Ecdysozoa</taxon>
        <taxon>Arthropoda</taxon>
        <taxon>Hexapoda</taxon>
        <taxon>Insecta</taxon>
        <taxon>Pterygota</taxon>
        <taxon>Neoptera</taxon>
        <taxon>Endopterygota</taxon>
        <taxon>Coleoptera</taxon>
        <taxon>Polyphaga</taxon>
        <taxon>Elateriformia</taxon>
        <taxon>Elateroidea</taxon>
        <taxon>Lampyridae</taxon>
        <taxon>Luciolinae</taxon>
        <taxon>Aquatica</taxon>
    </lineage>
</organism>
<keyword evidence="10" id="KW-1185">Reference proteome</keyword>
<evidence type="ECO:0000256" key="4">
    <source>
        <dbReference type="ARBA" id="ARBA00022801"/>
    </source>
</evidence>
<keyword evidence="2" id="KW-0645">Protease</keyword>
<evidence type="ECO:0000256" key="1">
    <source>
        <dbReference type="ARBA" id="ARBA00008455"/>
    </source>
</evidence>
<evidence type="ECO:0000313" key="9">
    <source>
        <dbReference type="EMBL" id="KAK4872419.1"/>
    </source>
</evidence>
<dbReference type="InterPro" id="IPR025660">
    <property type="entry name" value="Pept_his_AS"/>
</dbReference>
<sequence>MFLFAFFVSTTLALPQIYHPLSDEFIDEINSQQNTWKAGRNFHQNISMNYIKSLMGVLPNNELHRLPELTEFELVQNIPENFDAREQWPNCPTIKEIRDQGSCGSCWAFGAVEAMSDRVCIHSNGKIHFRFSADDLLSCCSKCGDCDGGDPNVAWSYWVKEGIVSGGPYNSNQGCRPYEIAPCEHGVNGPRPRCDGPDSTPKCKQACEDSYSVPYKKDKHYGQKAYAVSSDVKAIQSEIIKNGPVEATMEVYSDLAHYKSGVYQHTMGTFAGYHAVRMLGWGVENGTPYWLIANSWNTDWGDNGFFKIIRGKNDCDIESGLTADYIRRLMGVLPDNELHKLPELTEFELVQDIPDNFDAREQWPDCPTIKEIRDQGSCGSCWAFGAVEAMSDRVCIHSKGKINFHFSADDLVSCCSDCGFGCGGGYIPVAWSYWVKEGIVSGGPYDSHQGCRPYEIAPCEHGINGTRPPCHHSDSTPECKQACEDSYSVPYKKDKHYGQKAYAVPSDVKAIQSEIIKNGPVEASMKIYADFIHYKSGVYQHTTGEWYGHHAVRMLGWGVENGTPYWLIANSWNTDWGDNGFFKIIRGKNDCGIESDLTAGIPS</sequence>
<dbReference type="InterPro" id="IPR000169">
    <property type="entry name" value="Pept_cys_AS"/>
</dbReference>
<evidence type="ECO:0000256" key="2">
    <source>
        <dbReference type="ARBA" id="ARBA00022670"/>
    </source>
</evidence>